<sequence length="438" mass="49885">MEIWDLYDRDAKKTGETWERTYGSFRLIPEGKYHMVVDILIKHVDGTYLLTKRHPDKDVYPGYWEASAGGSAVSGEEQLEAAKREMFEETGLKSDNFTLVNHSFSDKSHSMFYSYLAVVDCDKDSVVLQEEETVDYKWVDRDGLNEYINSDLAIQSHNNRYKKYFDVLNTLYVSDLDGTLMKNDKSISEESVKTINDLLLKGITFTVATARSLGSVKHIVEPFDLKAPMIIRNGTAYADPKNMEVTEKALFTKRELTKLKDILSDLPYNGFTSIWNGNEMTKVFAEGKHSSGIDKYIDERKGAKDIEFVSDINELFNGDVGYITMIDDLECMQPIYDKVKESDEWEAVLQKDSYGDEYWLEICPGNSTKAKAILKLQEKMNFEKVVVFGDSVNDIPMFEIADSAYAVDNAIPELKEYATEIIASNEDDGVARFLQSIL</sequence>
<evidence type="ECO:0000313" key="4">
    <source>
        <dbReference type="Proteomes" id="UP000190814"/>
    </source>
</evidence>
<accession>A0A1T4VTX3</accession>
<keyword evidence="1 3" id="KW-0378">Hydrolase</keyword>
<dbReference type="PANTHER" id="PTHR10000">
    <property type="entry name" value="PHOSPHOSERINE PHOSPHATASE"/>
    <property type="match status" value="1"/>
</dbReference>
<dbReference type="Proteomes" id="UP000190814">
    <property type="component" value="Unassembled WGS sequence"/>
</dbReference>
<dbReference type="Pfam" id="PF00293">
    <property type="entry name" value="NUDIX"/>
    <property type="match status" value="1"/>
</dbReference>
<dbReference type="Gene3D" id="3.30.1240.10">
    <property type="match status" value="1"/>
</dbReference>
<name>A0A1T4VTX3_9FIRM</name>
<dbReference type="InterPro" id="IPR036412">
    <property type="entry name" value="HAD-like_sf"/>
</dbReference>
<reference evidence="3 4" key="1">
    <citation type="submission" date="2017-02" db="EMBL/GenBank/DDBJ databases">
        <authorList>
            <person name="Peterson S.W."/>
        </authorList>
    </citation>
    <scope>NUCLEOTIDE SEQUENCE [LARGE SCALE GENOMIC DNA]</scope>
    <source>
        <strain evidence="3 4">ATCC 35992</strain>
    </source>
</reference>
<feature type="domain" description="Nudix hydrolase" evidence="2">
    <location>
        <begin position="32"/>
        <end position="169"/>
    </location>
</feature>
<dbReference type="STRING" id="39495.SAMN02745111_01578"/>
<dbReference type="PROSITE" id="PS00893">
    <property type="entry name" value="NUDIX_BOX"/>
    <property type="match status" value="1"/>
</dbReference>
<proteinExistence type="predicted"/>
<evidence type="ECO:0000256" key="1">
    <source>
        <dbReference type="ARBA" id="ARBA00022801"/>
    </source>
</evidence>
<gene>
    <name evidence="3" type="ORF">SAMN02745111_01578</name>
</gene>
<keyword evidence="4" id="KW-1185">Reference proteome</keyword>
<dbReference type="RefSeq" id="WP_078766437.1">
    <property type="nucleotide sequence ID" value="NZ_FUXZ01000009.1"/>
</dbReference>
<dbReference type="NCBIfam" id="TIGR00099">
    <property type="entry name" value="Cof-subfamily"/>
    <property type="match status" value="1"/>
</dbReference>
<protein>
    <submittedName>
        <fullName evidence="3">Cof subfamily of IIB subfamily of haloacid dehalogenase superfamily/HAD-superfamily hydrolase, subfamily IIB</fullName>
    </submittedName>
</protein>
<dbReference type="Gene3D" id="3.90.79.10">
    <property type="entry name" value="Nucleoside Triphosphate Pyrophosphohydrolase"/>
    <property type="match status" value="1"/>
</dbReference>
<dbReference type="GO" id="GO:0016791">
    <property type="term" value="F:phosphatase activity"/>
    <property type="evidence" value="ECO:0007669"/>
    <property type="project" value="TreeGrafter"/>
</dbReference>
<evidence type="ECO:0000313" key="3">
    <source>
        <dbReference type="EMBL" id="SKA68416.1"/>
    </source>
</evidence>
<dbReference type="SUPFAM" id="SSF55811">
    <property type="entry name" value="Nudix"/>
    <property type="match status" value="1"/>
</dbReference>
<dbReference type="PROSITE" id="PS51462">
    <property type="entry name" value="NUDIX"/>
    <property type="match status" value="1"/>
</dbReference>
<dbReference type="NCBIfam" id="TIGR01484">
    <property type="entry name" value="HAD-SF-IIB"/>
    <property type="match status" value="1"/>
</dbReference>
<dbReference type="GO" id="GO:0005829">
    <property type="term" value="C:cytosol"/>
    <property type="evidence" value="ECO:0007669"/>
    <property type="project" value="TreeGrafter"/>
</dbReference>
<evidence type="ECO:0000259" key="2">
    <source>
        <dbReference type="PROSITE" id="PS51462"/>
    </source>
</evidence>
<organism evidence="3 4">
    <name type="scientific">Eubacterium uniforme</name>
    <dbReference type="NCBI Taxonomy" id="39495"/>
    <lineage>
        <taxon>Bacteria</taxon>
        <taxon>Bacillati</taxon>
        <taxon>Bacillota</taxon>
        <taxon>Clostridia</taxon>
        <taxon>Eubacteriales</taxon>
        <taxon>Eubacteriaceae</taxon>
        <taxon>Eubacterium</taxon>
    </lineage>
</organism>
<dbReference type="Gene3D" id="3.40.50.1000">
    <property type="entry name" value="HAD superfamily/HAD-like"/>
    <property type="match status" value="1"/>
</dbReference>
<dbReference type="InterPro" id="IPR000086">
    <property type="entry name" value="NUDIX_hydrolase_dom"/>
</dbReference>
<dbReference type="InterPro" id="IPR000150">
    <property type="entry name" value="Cof"/>
</dbReference>
<dbReference type="InterPro" id="IPR006379">
    <property type="entry name" value="HAD-SF_hydro_IIB"/>
</dbReference>
<dbReference type="GO" id="GO:0000287">
    <property type="term" value="F:magnesium ion binding"/>
    <property type="evidence" value="ECO:0007669"/>
    <property type="project" value="TreeGrafter"/>
</dbReference>
<dbReference type="SUPFAM" id="SSF56784">
    <property type="entry name" value="HAD-like"/>
    <property type="match status" value="1"/>
</dbReference>
<dbReference type="InterPro" id="IPR020084">
    <property type="entry name" value="NUDIX_hydrolase_CS"/>
</dbReference>
<dbReference type="Pfam" id="PF08282">
    <property type="entry name" value="Hydrolase_3"/>
    <property type="match status" value="1"/>
</dbReference>
<dbReference type="EMBL" id="FUXZ01000009">
    <property type="protein sequence ID" value="SKA68416.1"/>
    <property type="molecule type" value="Genomic_DNA"/>
</dbReference>
<dbReference type="AlphaFoldDB" id="A0A1T4VTX3"/>
<dbReference type="OrthoDB" id="9806150at2"/>
<dbReference type="CDD" id="cd04693">
    <property type="entry name" value="NUDIX_Hydrolase"/>
    <property type="match status" value="1"/>
</dbReference>
<dbReference type="InterPro" id="IPR015797">
    <property type="entry name" value="NUDIX_hydrolase-like_dom_sf"/>
</dbReference>
<dbReference type="PANTHER" id="PTHR10000:SF8">
    <property type="entry name" value="HAD SUPERFAMILY HYDROLASE-LIKE, TYPE 3"/>
    <property type="match status" value="1"/>
</dbReference>
<dbReference type="InterPro" id="IPR023214">
    <property type="entry name" value="HAD_sf"/>
</dbReference>